<accession>A0A9Q3BIA8</accession>
<comment type="caution">
    <text evidence="3">The sequence shown here is derived from an EMBL/GenBank/DDBJ whole genome shotgun (WGS) entry which is preliminary data.</text>
</comment>
<dbReference type="InterPro" id="IPR050951">
    <property type="entry name" value="Retrovirus_Pol_polyprotein"/>
</dbReference>
<dbReference type="GO" id="GO:0005634">
    <property type="term" value="C:nucleus"/>
    <property type="evidence" value="ECO:0007669"/>
    <property type="project" value="UniProtKB-ARBA"/>
</dbReference>
<dbReference type="AlphaFoldDB" id="A0A9Q3BIA8"/>
<dbReference type="InterPro" id="IPR036397">
    <property type="entry name" value="RNaseH_sf"/>
</dbReference>
<protein>
    <recommendedName>
        <fullName evidence="2">Integrase catalytic domain-containing protein</fullName>
    </recommendedName>
</protein>
<feature type="domain" description="Integrase catalytic" evidence="2">
    <location>
        <begin position="1"/>
        <end position="118"/>
    </location>
</feature>
<name>A0A9Q3BIA8_9BASI</name>
<evidence type="ECO:0000313" key="4">
    <source>
        <dbReference type="Proteomes" id="UP000765509"/>
    </source>
</evidence>
<dbReference type="Gene3D" id="3.30.420.10">
    <property type="entry name" value="Ribonuclease H-like superfamily/Ribonuclease H"/>
    <property type="match status" value="1"/>
</dbReference>
<dbReference type="PANTHER" id="PTHR37984:SF15">
    <property type="entry name" value="INTEGRASE CATALYTIC DOMAIN-CONTAINING PROTEIN"/>
    <property type="match status" value="1"/>
</dbReference>
<proteinExistence type="predicted"/>
<dbReference type="SUPFAM" id="SSF53098">
    <property type="entry name" value="Ribonuclease H-like"/>
    <property type="match status" value="1"/>
</dbReference>
<dbReference type="GO" id="GO:0003723">
    <property type="term" value="F:RNA binding"/>
    <property type="evidence" value="ECO:0007669"/>
    <property type="project" value="UniProtKB-KW"/>
</dbReference>
<reference evidence="3" key="1">
    <citation type="submission" date="2021-03" db="EMBL/GenBank/DDBJ databases">
        <title>Draft genome sequence of rust myrtle Austropuccinia psidii MF-1, a brazilian biotype.</title>
        <authorList>
            <person name="Quecine M.C."/>
            <person name="Pachon D.M.R."/>
            <person name="Bonatelli M.L."/>
            <person name="Correr F.H."/>
            <person name="Franceschini L.M."/>
            <person name="Leite T.F."/>
            <person name="Margarido G.R.A."/>
            <person name="Almeida C.A."/>
            <person name="Ferrarezi J.A."/>
            <person name="Labate C.A."/>
        </authorList>
    </citation>
    <scope>NUCLEOTIDE SEQUENCE</scope>
    <source>
        <strain evidence="3">MF-1</strain>
    </source>
</reference>
<dbReference type="OrthoDB" id="2505288at2759"/>
<dbReference type="InterPro" id="IPR001584">
    <property type="entry name" value="Integrase_cat-core"/>
</dbReference>
<dbReference type="Proteomes" id="UP000765509">
    <property type="component" value="Unassembled WGS sequence"/>
</dbReference>
<dbReference type="PROSITE" id="PS50994">
    <property type="entry name" value="INTEGRASE"/>
    <property type="match status" value="1"/>
</dbReference>
<sequence>MSSINSLDLAHLFIENMFSKHGVPSSIVSDRGSIFVSSFWTNLCQKFNISRDLSTAYNSETDAQTERLNHILEQYLWMYVSYNQDNCNTCLPVSEFASNNYDNSSTKQSPFFTVYGRDPQLDSVHITQGNPARKLSTKIQSVKQDVKRELEASINRFKRYADKSRARPPVFNLGDTIWLSFKNIKSTRPTKTLSEGWLGPFLILKKVSTHASIPMEIHPPSFPYFLP</sequence>
<organism evidence="3 4">
    <name type="scientific">Austropuccinia psidii MF-1</name>
    <dbReference type="NCBI Taxonomy" id="1389203"/>
    <lineage>
        <taxon>Eukaryota</taxon>
        <taxon>Fungi</taxon>
        <taxon>Dikarya</taxon>
        <taxon>Basidiomycota</taxon>
        <taxon>Pucciniomycotina</taxon>
        <taxon>Pucciniomycetes</taxon>
        <taxon>Pucciniales</taxon>
        <taxon>Sphaerophragmiaceae</taxon>
        <taxon>Austropuccinia</taxon>
    </lineage>
</organism>
<gene>
    <name evidence="3" type="ORF">O181_005141</name>
</gene>
<evidence type="ECO:0000259" key="2">
    <source>
        <dbReference type="PROSITE" id="PS50994"/>
    </source>
</evidence>
<dbReference type="EMBL" id="AVOT02001039">
    <property type="protein sequence ID" value="MBW0465426.1"/>
    <property type="molecule type" value="Genomic_DNA"/>
</dbReference>
<keyword evidence="4" id="KW-1185">Reference proteome</keyword>
<evidence type="ECO:0000313" key="3">
    <source>
        <dbReference type="EMBL" id="MBW0465426.1"/>
    </source>
</evidence>
<dbReference type="GO" id="GO:0015074">
    <property type="term" value="P:DNA integration"/>
    <property type="evidence" value="ECO:0007669"/>
    <property type="project" value="InterPro"/>
</dbReference>
<keyword evidence="1" id="KW-0694">RNA-binding</keyword>
<evidence type="ECO:0000256" key="1">
    <source>
        <dbReference type="ARBA" id="ARBA00022884"/>
    </source>
</evidence>
<dbReference type="InterPro" id="IPR012337">
    <property type="entry name" value="RNaseH-like_sf"/>
</dbReference>
<dbReference type="PANTHER" id="PTHR37984">
    <property type="entry name" value="PROTEIN CBG26694"/>
    <property type="match status" value="1"/>
</dbReference>